<dbReference type="Pfam" id="PF21079">
    <property type="entry name" value="GDH_HM2"/>
    <property type="match status" value="1"/>
</dbReference>
<proteinExistence type="predicted"/>
<protein>
    <submittedName>
        <fullName evidence="7">NAD-glutamate dehydrogenase</fullName>
    </submittedName>
</protein>
<dbReference type="InterPro" id="IPR049056">
    <property type="entry name" value="NAD_Glu_DH_HM3"/>
</dbReference>
<dbReference type="Pfam" id="PF21075">
    <property type="entry name" value="GDH_ACT1"/>
    <property type="match status" value="1"/>
</dbReference>
<keyword evidence="8" id="KW-1185">Reference proteome</keyword>
<evidence type="ECO:0000259" key="5">
    <source>
        <dbReference type="Pfam" id="PF21076"/>
    </source>
</evidence>
<dbReference type="Pfam" id="PF21074">
    <property type="entry name" value="GDH_C"/>
    <property type="match status" value="1"/>
</dbReference>
<evidence type="ECO:0000259" key="6">
    <source>
        <dbReference type="Pfam" id="PF21077"/>
    </source>
</evidence>
<feature type="domain" description="NAD-specific glutamate dehydrogenase C-terminal" evidence="3">
    <location>
        <begin position="1261"/>
        <end position="1595"/>
    </location>
</feature>
<dbReference type="InterPro" id="IPR049062">
    <property type="entry name" value="NAD_Glu_DH_ACT2"/>
</dbReference>
<evidence type="ECO:0000256" key="1">
    <source>
        <dbReference type="ARBA" id="ARBA00023002"/>
    </source>
</evidence>
<accession>A0ABQ0MZF8</accession>
<dbReference type="Pfam" id="PF05088">
    <property type="entry name" value="Bac_GDH_CD"/>
    <property type="match status" value="1"/>
</dbReference>
<feature type="domain" description="NAD-glutamate dehydrogenase catalytic" evidence="2">
    <location>
        <begin position="721"/>
        <end position="1216"/>
    </location>
</feature>
<organism evidence="7 8">
    <name type="scientific">Colwellia marinimaniae</name>
    <dbReference type="NCBI Taxonomy" id="1513592"/>
    <lineage>
        <taxon>Bacteria</taxon>
        <taxon>Pseudomonadati</taxon>
        <taxon>Pseudomonadota</taxon>
        <taxon>Gammaproteobacteria</taxon>
        <taxon>Alteromonadales</taxon>
        <taxon>Colwelliaceae</taxon>
        <taxon>Colwellia</taxon>
    </lineage>
</organism>
<dbReference type="SUPFAM" id="SSF51735">
    <property type="entry name" value="NAD(P)-binding Rossmann-fold domains"/>
    <property type="match status" value="1"/>
</dbReference>
<evidence type="ECO:0000259" key="2">
    <source>
        <dbReference type="Pfam" id="PF05088"/>
    </source>
</evidence>
<dbReference type="EMBL" id="BDQM01000045">
    <property type="protein sequence ID" value="GAW97757.1"/>
    <property type="molecule type" value="Genomic_DNA"/>
</dbReference>
<dbReference type="Proteomes" id="UP000197068">
    <property type="component" value="Unassembled WGS sequence"/>
</dbReference>
<dbReference type="InterPro" id="IPR049064">
    <property type="entry name" value="NAD_Glu_DH_ACT3"/>
</dbReference>
<dbReference type="PANTHER" id="PTHR43403">
    <property type="entry name" value="NAD-SPECIFIC GLUTAMATE DEHYDROGENASE"/>
    <property type="match status" value="1"/>
</dbReference>
<gene>
    <name evidence="7" type="ORF">MTCD1_03400</name>
</gene>
<dbReference type="InterPro" id="IPR024727">
    <property type="entry name" value="NAD_Glu_DH_N_ACT1"/>
</dbReference>
<dbReference type="RefSeq" id="WP_231733013.1">
    <property type="nucleotide sequence ID" value="NZ_BDQM01000045.1"/>
</dbReference>
<dbReference type="Gene3D" id="3.40.50.720">
    <property type="entry name" value="NAD(P)-binding Rossmann-like Domain"/>
    <property type="match status" value="1"/>
</dbReference>
<name>A0ABQ0MZF8_9GAMM</name>
<evidence type="ECO:0000313" key="8">
    <source>
        <dbReference type="Proteomes" id="UP000197068"/>
    </source>
</evidence>
<dbReference type="Pfam" id="PF21078">
    <property type="entry name" value="GDH_HM3"/>
    <property type="match status" value="1"/>
</dbReference>
<reference evidence="7 8" key="1">
    <citation type="submission" date="2017-06" db="EMBL/GenBank/DDBJ databases">
        <title>Whole Genome Sequences of Colwellia marinimaniae MTCD1.</title>
        <authorList>
            <person name="Kusumoto H."/>
            <person name="Inoue M."/>
            <person name="Tanikawa K."/>
            <person name="Maeji H."/>
            <person name="Cameron J.H."/>
            <person name="Bartlett D.H."/>
        </authorList>
    </citation>
    <scope>NUCLEOTIDE SEQUENCE [LARGE SCALE GENOMIC DNA]</scope>
    <source>
        <strain evidence="7 8">MTCD1</strain>
    </source>
</reference>
<dbReference type="InterPro" id="IPR036291">
    <property type="entry name" value="NAD(P)-bd_dom_sf"/>
</dbReference>
<dbReference type="InterPro" id="IPR007780">
    <property type="entry name" value="NAD_Glu_DH_bac"/>
</dbReference>
<evidence type="ECO:0000259" key="3">
    <source>
        <dbReference type="Pfam" id="PF21074"/>
    </source>
</evidence>
<dbReference type="Pfam" id="PF21077">
    <property type="entry name" value="GDH_ACT3"/>
    <property type="match status" value="1"/>
</dbReference>
<dbReference type="InterPro" id="IPR049058">
    <property type="entry name" value="NAD_Glu_DH_HM2"/>
</dbReference>
<comment type="caution">
    <text evidence="7">The sequence shown here is derived from an EMBL/GenBank/DDBJ whole genome shotgun (WGS) entry which is preliminary data.</text>
</comment>
<feature type="domain" description="NAD-glutamate dehydrogenase ACT2" evidence="5">
    <location>
        <begin position="383"/>
        <end position="469"/>
    </location>
</feature>
<dbReference type="InterPro" id="IPR049059">
    <property type="entry name" value="NAD_Glu_DH_HM1"/>
</dbReference>
<dbReference type="Pfam" id="PF21076">
    <property type="entry name" value="GDH_ACT2"/>
    <property type="match status" value="1"/>
</dbReference>
<dbReference type="PIRSF" id="PIRSF036761">
    <property type="entry name" value="GDH_Mll4104"/>
    <property type="match status" value="1"/>
</dbReference>
<sequence>MTVTPDLELCRFINENYHQADLSVFERFSQQMFNSLLNVDLHMLSTLQRYQTAFLLWQSFAGRSANENKVIIKNRRQQGVLAEGSVIHIITDDKAFIVDSISALLKAQGYKINLLLHPVVNRKKIYAHNTTTSLGCADDESILYIELANPLAPHVIGELVETIQKLLADIAKVSQDWPLMMTKSKKISHEASCLSDHSTERFLSWLCHQHFVFIGYNVRTIDETGKAEPVTGCLGVFHDEITTSNDALILSSAELSRFIASSNAMMVSKSLLKSTIHRHDYLDIVSVKTFSKQGDLLAIHQFSGLFTQVANNLHPNKIPFINAKLTQILQLLCLKLDSHDYRNFMHILAVLPKRELYESSVEQLLVLAQSIDNLNVKTQSGAFIRENDFNGQVSVLVFVSQDAFCTDLREEIEHELTSAYQGEILSRRSMLNDNYLAQWHFIVKKGENLRKKIDISTLIASIEIKTQSWSENLNALISQLWRGKQATQLLEKYNGAFSKSYREHFTAKQAIRAIKNLERLTIKNPYQFEIYRSAQGKGNELTLNIYTLGHNIALSDSIPILEQFDFRPLDEFSFKMNLAKTNANSQGGNNSYNHTTSGTPSNIYSYTLEYPKSDADIGALKINLEQALAQVWAGKIESDGYNKLLLAAHLNIRQIVIIRAYGKYLRQLGLGYSEEYYQQALSHYPDIVHGLINLFETRFTLSDQSIAQREADAEVIKAELLASLTTVIKIDHDRILRNFIAAISATIRTNFYQVSPSGEPKHYCAFKIRSGEIDDAPEPRPYVEIFVYSPQVEGVHLRFGPVSRGGLRWSDRQEDFRTEILGLVKAQQVKNVVIVPQGAKGGFVPKQLPVNGTRESILNEGISCYKVFISALLDLTDNNTADGIVKPKDVVCFDGDDSYLVVAADKGTATFSDIANALADDYGFWLGDAFASGGSVGYDHKKMGITAKGAWVSVQRHFSEMAIDVQQDEISVIGIGDMSGDVFGNGMLSSKTIKLVAAFDHRDIFIDPTPNSALSYVERSRLYQLERSSWQDYDKALMSAGGGVFSRSVKHIELTPQIKQLLNIDSKVKQLSPNDLIRHIILCQADLLWFGGIGTYVKASSEMNTEVGDKANDLLRVNGNELQCKVIAEGGNLGCSQLARIEFAKGGGKINTDAVDNSAGVNCSDAEVNIKILLNGIVDKQNMTKTERNSLLGSMTDEVAAMVLRNNYYQAQALSIDEANSQSHFDSFTRLSQYLVNSVGLNRELEYLPDDEELQARSVAQQGLTRPELAVLMAYSKMDVHDALLREKQLITDSYFEKYLLSAFPAVLAQEYQQDILNHPLAKQIIATSVANEIFNRGGIHAVREQTGATIAEIVKAFIIAKEVFCLDDIWRQIEALSDRVSAQNQIKMMIEVQRFYRLMAIWFINHENAQDSITSIVQRYTPGLGTLQQLNGNDITLPFSPIEQSLYQLDNEVTALALVAKIHQLKVSSVVFCDIVKTAFELNLSVTKILPCYSQISNLLGLAWLIEQTERVQAKDHWSRLARFSLLLDLLEIREKLVINVINSNRNKSTDIAIELWSKNKTSQLNRVKSVLDDLKSTGTVHLDKLYFANRQLRALIA</sequence>
<feature type="domain" description="NAD-glutamate dehydrogenase N-terminal ACT1" evidence="4">
    <location>
        <begin position="28"/>
        <end position="156"/>
    </location>
</feature>
<dbReference type="SUPFAM" id="SSF53223">
    <property type="entry name" value="Aminoacid dehydrogenase-like, N-terminal domain"/>
    <property type="match status" value="1"/>
</dbReference>
<feature type="domain" description="NAD-glutamate dehydrogenase ACT3" evidence="6">
    <location>
        <begin position="528"/>
        <end position="579"/>
    </location>
</feature>
<evidence type="ECO:0000313" key="7">
    <source>
        <dbReference type="EMBL" id="GAW97757.1"/>
    </source>
</evidence>
<dbReference type="Pfam" id="PF21073">
    <property type="entry name" value="GDH_HM1"/>
    <property type="match status" value="1"/>
</dbReference>
<dbReference type="InterPro" id="IPR028971">
    <property type="entry name" value="NAD-GDH_cat"/>
</dbReference>
<dbReference type="InterPro" id="IPR046346">
    <property type="entry name" value="Aminoacid_DH-like_N_sf"/>
</dbReference>
<dbReference type="PANTHER" id="PTHR43403:SF1">
    <property type="entry name" value="NAD-SPECIFIC GLUTAMATE DEHYDROGENASE"/>
    <property type="match status" value="1"/>
</dbReference>
<keyword evidence="1" id="KW-0560">Oxidoreductase</keyword>
<dbReference type="InterPro" id="IPR048381">
    <property type="entry name" value="GDH_C"/>
</dbReference>
<evidence type="ECO:0000259" key="4">
    <source>
        <dbReference type="Pfam" id="PF21075"/>
    </source>
</evidence>